<gene>
    <name evidence="2" type="ORF">NIOZUU159_00197</name>
</gene>
<keyword evidence="1" id="KW-1133">Transmembrane helix</keyword>
<feature type="transmembrane region" description="Helical" evidence="1">
    <location>
        <begin position="186"/>
        <end position="207"/>
    </location>
</feature>
<feature type="transmembrane region" description="Helical" evidence="1">
    <location>
        <begin position="254"/>
        <end position="279"/>
    </location>
</feature>
<feature type="transmembrane region" description="Helical" evidence="1">
    <location>
        <begin position="350"/>
        <end position="370"/>
    </location>
</feature>
<proteinExistence type="predicted"/>
<name>A0A7S9SUX6_9VIRU</name>
<sequence>MLIYFPWIHQKNKVYSTKLPQKDDINKLREWVISQNPSNNKSTHIWYNKLPTDISMLFLKLATNDNIINMFKNNLSKNHNIDILNDMNEIYVTAPQCTKDENTSDTIFYTKHIDGPYYLFPFASCYRLIIGLDDNSNVVTCFNMIPENKIVKKGDVVAFDFHRECHYIYNQNNKNKDLRVIMKVHYCVYPYWAYYFGKVLGLLSIYYNKAFRNLFLFTLTTNNFYKKTLAILMVKVTQAVHDIEYYIGYNNISYLFILYIISCITNIYIFLFGTSFVHYFRKIDSIKNGCDNLVLKRDIRFFYTLYSLQLYYIYYKNITKNALILTHLMNLLLYVLKIESPWDIIKCYEIFTLLTIYDFSYFGSINNLFVHSHLIMNFLEYQM</sequence>
<feature type="transmembrane region" description="Helical" evidence="1">
    <location>
        <begin position="321"/>
        <end position="338"/>
    </location>
</feature>
<evidence type="ECO:0000313" key="2">
    <source>
        <dbReference type="EMBL" id="QPI16703.1"/>
    </source>
</evidence>
<reference evidence="2" key="1">
    <citation type="submission" date="2020-08" db="EMBL/GenBank/DDBJ databases">
        <title>Bridging the membrane lipid divide: bacteria of the FCB group superphylum have the potential to synthesize archaeal ether lipids.</title>
        <authorList>
            <person name="Villanueva L."/>
            <person name="von Meijenfeldt F.A.B."/>
            <person name="Westbye A.B."/>
            <person name="Yadav S."/>
            <person name="Hopmans E.C."/>
            <person name="Dutilh B.E."/>
            <person name="Sinninghe Damste J.S."/>
        </authorList>
    </citation>
    <scope>NUCLEOTIDE SEQUENCE</scope>
    <source>
        <strain evidence="2">NIOZ-UU159</strain>
    </source>
</reference>
<keyword evidence="1" id="KW-0472">Membrane</keyword>
<dbReference type="EMBL" id="MW030596">
    <property type="protein sequence ID" value="QPI16703.1"/>
    <property type="molecule type" value="Genomic_DNA"/>
</dbReference>
<accession>A0A7S9SUX6</accession>
<keyword evidence="1" id="KW-0812">Transmembrane</keyword>
<organism evidence="2">
    <name type="scientific">Virus NIOZ-UU159</name>
    <dbReference type="NCBI Taxonomy" id="2763270"/>
    <lineage>
        <taxon>Viruses</taxon>
    </lineage>
</organism>
<evidence type="ECO:0000256" key="1">
    <source>
        <dbReference type="SAM" id="Phobius"/>
    </source>
</evidence>
<protein>
    <submittedName>
        <fullName evidence="2">Uncharacterized protein</fullName>
    </submittedName>
</protein>